<proteinExistence type="predicted"/>
<gene>
    <name evidence="2" type="ORF">C5L39_04150</name>
</gene>
<feature type="compositionally biased region" description="Polar residues" evidence="1">
    <location>
        <begin position="1"/>
        <end position="26"/>
    </location>
</feature>
<dbReference type="AlphaFoldDB" id="A0A3M8K8P6"/>
<reference evidence="2 3" key="1">
    <citation type="submission" date="2018-02" db="EMBL/GenBank/DDBJ databases">
        <title>Corynebacterium alimpuense sp. nov., a marine obligate actinomycete isolated from sediments of Valparaiso bay, Chile.</title>
        <authorList>
            <person name="Claverias F."/>
            <person name="Gonzales-Siles L."/>
            <person name="Salva-Serra F."/>
            <person name="Inganaes E."/>
            <person name="Molin K."/>
            <person name="Cumsille A."/>
            <person name="Undabarrena A."/>
            <person name="Couve E."/>
            <person name="Moore E.R.B."/>
            <person name="Gomila M."/>
            <person name="Camara B."/>
        </authorList>
    </citation>
    <scope>NUCLEOTIDE SEQUENCE [LARGE SCALE GENOMIC DNA]</scope>
    <source>
        <strain evidence="2 3">CCUG 69366</strain>
    </source>
</reference>
<evidence type="ECO:0008006" key="4">
    <source>
        <dbReference type="Google" id="ProtNLM"/>
    </source>
</evidence>
<keyword evidence="3" id="KW-1185">Reference proteome</keyword>
<evidence type="ECO:0000313" key="3">
    <source>
        <dbReference type="Proteomes" id="UP000266975"/>
    </source>
</evidence>
<dbReference type="RefSeq" id="WP_123047596.1">
    <property type="nucleotide sequence ID" value="NZ_PTJO01000003.1"/>
</dbReference>
<dbReference type="Proteomes" id="UP000266975">
    <property type="component" value="Unassembled WGS sequence"/>
</dbReference>
<sequence length="68" mass="7595">MSSNEQKWYFNPTTGEIDQGKKSSWANRMGPYDTREDAASALKIAAKRNADIDAAESEDDDWGKPAAW</sequence>
<organism evidence="2 3">
    <name type="scientific">Corynebacterium alimapuense</name>
    <dbReference type="NCBI Taxonomy" id="1576874"/>
    <lineage>
        <taxon>Bacteria</taxon>
        <taxon>Bacillati</taxon>
        <taxon>Actinomycetota</taxon>
        <taxon>Actinomycetes</taxon>
        <taxon>Mycobacteriales</taxon>
        <taxon>Corynebacteriaceae</taxon>
        <taxon>Corynebacterium</taxon>
    </lineage>
</organism>
<evidence type="ECO:0000313" key="2">
    <source>
        <dbReference type="EMBL" id="RNE49550.1"/>
    </source>
</evidence>
<dbReference type="EMBL" id="PTJO01000003">
    <property type="protein sequence ID" value="RNE49550.1"/>
    <property type="molecule type" value="Genomic_DNA"/>
</dbReference>
<protein>
    <recommendedName>
        <fullName evidence="4">SPOR domain-containing protein</fullName>
    </recommendedName>
</protein>
<dbReference type="OrthoDB" id="3268477at2"/>
<accession>A0A3M8K8P6</accession>
<feature type="region of interest" description="Disordered" evidence="1">
    <location>
        <begin position="1"/>
        <end position="31"/>
    </location>
</feature>
<evidence type="ECO:0000256" key="1">
    <source>
        <dbReference type="SAM" id="MobiDB-lite"/>
    </source>
</evidence>
<comment type="caution">
    <text evidence="2">The sequence shown here is derived from an EMBL/GenBank/DDBJ whole genome shotgun (WGS) entry which is preliminary data.</text>
</comment>
<name>A0A3M8K8P6_9CORY</name>